<organism evidence="2 3">
    <name type="scientific">Labilibaculum filiforme</name>
    <dbReference type="NCBI Taxonomy" id="1940526"/>
    <lineage>
        <taxon>Bacteria</taxon>
        <taxon>Pseudomonadati</taxon>
        <taxon>Bacteroidota</taxon>
        <taxon>Bacteroidia</taxon>
        <taxon>Marinilabiliales</taxon>
        <taxon>Marinifilaceae</taxon>
        <taxon>Labilibaculum</taxon>
    </lineage>
</organism>
<accession>A0A2N3I2I5</accession>
<comment type="caution">
    <text evidence="2">The sequence shown here is derived from an EMBL/GenBank/DDBJ whole genome shotgun (WGS) entry which is preliminary data.</text>
</comment>
<dbReference type="OrthoDB" id="1494506at2"/>
<feature type="domain" description="Knr4/Smi1-like" evidence="1">
    <location>
        <begin position="29"/>
        <end position="134"/>
    </location>
</feature>
<gene>
    <name evidence="2" type="ORF">BZG02_06840</name>
</gene>
<dbReference type="AlphaFoldDB" id="A0A2N3I2I5"/>
<keyword evidence="3" id="KW-1185">Reference proteome</keyword>
<evidence type="ECO:0000313" key="2">
    <source>
        <dbReference type="EMBL" id="PKQ64514.1"/>
    </source>
</evidence>
<name>A0A2N3I2I5_9BACT</name>
<dbReference type="Proteomes" id="UP000233535">
    <property type="component" value="Unassembled WGS sequence"/>
</dbReference>
<dbReference type="InterPro" id="IPR037883">
    <property type="entry name" value="Knr4/Smi1-like_sf"/>
</dbReference>
<reference evidence="2 3" key="1">
    <citation type="journal article" date="2017" name="Front. Microbiol.">
        <title>Labilibaculum manganireducens gen. nov., sp. nov. and Labilibaculum filiforme sp. nov., Novel Bacteroidetes Isolated from Subsurface Sediments of the Baltic Sea.</title>
        <authorList>
            <person name="Vandieken V."/>
            <person name="Marshall I.P."/>
            <person name="Niemann H."/>
            <person name="Engelen B."/>
            <person name="Cypionka H."/>
        </authorList>
    </citation>
    <scope>NUCLEOTIDE SEQUENCE [LARGE SCALE GENOMIC DNA]</scope>
    <source>
        <strain evidence="2 3">59.16B</strain>
    </source>
</reference>
<evidence type="ECO:0000259" key="1">
    <source>
        <dbReference type="Pfam" id="PF09346"/>
    </source>
</evidence>
<protein>
    <recommendedName>
        <fullName evidence="1">Knr4/Smi1-like domain-containing protein</fullName>
    </recommendedName>
</protein>
<dbReference type="Pfam" id="PF09346">
    <property type="entry name" value="SMI1_KNR4"/>
    <property type="match status" value="1"/>
</dbReference>
<dbReference type="InterPro" id="IPR018958">
    <property type="entry name" value="Knr4/Smi1-like_dom"/>
</dbReference>
<dbReference type="SUPFAM" id="SSF160631">
    <property type="entry name" value="SMI1/KNR4-like"/>
    <property type="match status" value="1"/>
</dbReference>
<dbReference type="RefSeq" id="WP_101260664.1">
    <property type="nucleotide sequence ID" value="NZ_MVDD01000003.1"/>
</dbReference>
<proteinExistence type="predicted"/>
<evidence type="ECO:0000313" key="3">
    <source>
        <dbReference type="Proteomes" id="UP000233535"/>
    </source>
</evidence>
<dbReference type="EMBL" id="MVDD01000003">
    <property type="protein sequence ID" value="PKQ64514.1"/>
    <property type="molecule type" value="Genomic_DNA"/>
</dbReference>
<sequence>MNLKDFKLNLQKVKDSNEKFTFSLWDKAGKETFEQVEKALGISISDKTKEFYRFHNGFKTHQPDFELLRLENWSILENDKIHFATFDKDLKVYFDTKELNQADSWSIINPQDNYVLTLTMSSFWSNKIWHWLKTERQIWKDEFWKE</sequence>